<reference evidence="2 3" key="1">
    <citation type="submission" date="2010-05" db="EMBL/GenBank/DDBJ databases">
        <title>The Genome Sequence of Thecamonas trahens ATCC 50062.</title>
        <authorList>
            <consortium name="The Broad Institute Genome Sequencing Platform"/>
            <person name="Russ C."/>
            <person name="Cuomo C."/>
            <person name="Shea T."/>
            <person name="Young S.K."/>
            <person name="Zeng Q."/>
            <person name="Koehrsen M."/>
            <person name="Haas B."/>
            <person name="Borodovsky M."/>
            <person name="Guigo R."/>
            <person name="Alvarado L."/>
            <person name="Berlin A."/>
            <person name="Bochicchio J."/>
            <person name="Borenstein D."/>
            <person name="Chapman S."/>
            <person name="Chen Z."/>
            <person name="Freedman E."/>
            <person name="Gellesch M."/>
            <person name="Goldberg J."/>
            <person name="Griggs A."/>
            <person name="Gujja S."/>
            <person name="Heilman E."/>
            <person name="Heiman D."/>
            <person name="Hepburn T."/>
            <person name="Howarth C."/>
            <person name="Jen D."/>
            <person name="Larson L."/>
            <person name="Mehta T."/>
            <person name="Park D."/>
            <person name="Pearson M."/>
            <person name="Roberts A."/>
            <person name="Saif S."/>
            <person name="Shenoy N."/>
            <person name="Sisk P."/>
            <person name="Stolte C."/>
            <person name="Sykes S."/>
            <person name="Thomson T."/>
            <person name="Walk T."/>
            <person name="White J."/>
            <person name="Yandava C."/>
            <person name="Burger G."/>
            <person name="Gray M.W."/>
            <person name="Holland P.W.H."/>
            <person name="King N."/>
            <person name="Lang F.B.F."/>
            <person name="Roger A.J."/>
            <person name="Ruiz-Trillo I."/>
            <person name="Lander E."/>
            <person name="Nusbaum C."/>
        </authorList>
    </citation>
    <scope>NUCLEOTIDE SEQUENCE [LARGE SCALE GENOMIC DNA]</scope>
    <source>
        <strain evidence="2 3">ATCC 50062</strain>
    </source>
</reference>
<organism evidence="2 3">
    <name type="scientific">Thecamonas trahens ATCC 50062</name>
    <dbReference type="NCBI Taxonomy" id="461836"/>
    <lineage>
        <taxon>Eukaryota</taxon>
        <taxon>Apusozoa</taxon>
        <taxon>Apusomonadida</taxon>
        <taxon>Apusomonadidae</taxon>
        <taxon>Thecamonas</taxon>
    </lineage>
</organism>
<evidence type="ECO:0000313" key="3">
    <source>
        <dbReference type="Proteomes" id="UP000054408"/>
    </source>
</evidence>
<dbReference type="AlphaFoldDB" id="A0A0L0D5F7"/>
<dbReference type="RefSeq" id="XP_013760332.1">
    <property type="nucleotide sequence ID" value="XM_013904878.1"/>
</dbReference>
<protein>
    <submittedName>
        <fullName evidence="2">Uncharacterized protein</fullName>
    </submittedName>
</protein>
<proteinExistence type="predicted"/>
<feature type="compositionally biased region" description="Polar residues" evidence="1">
    <location>
        <begin position="7"/>
        <end position="18"/>
    </location>
</feature>
<evidence type="ECO:0000256" key="1">
    <source>
        <dbReference type="SAM" id="MobiDB-lite"/>
    </source>
</evidence>
<accession>A0A0L0D5F7</accession>
<feature type="region of interest" description="Disordered" evidence="1">
    <location>
        <begin position="1"/>
        <end position="21"/>
    </location>
</feature>
<evidence type="ECO:0000313" key="2">
    <source>
        <dbReference type="EMBL" id="KNC46553.1"/>
    </source>
</evidence>
<name>A0A0L0D5F7_THETB</name>
<dbReference type="Proteomes" id="UP000054408">
    <property type="component" value="Unassembled WGS sequence"/>
</dbReference>
<keyword evidence="3" id="KW-1185">Reference proteome</keyword>
<dbReference type="GeneID" id="25562631"/>
<dbReference type="EMBL" id="GL349443">
    <property type="protein sequence ID" value="KNC46553.1"/>
    <property type="molecule type" value="Genomic_DNA"/>
</dbReference>
<sequence length="222" mass="23544">MAAAVTSGPNSAVKSLSQRTRRAESVAFRSLLLPRVDEGATAGEAGGGGGLPTLMGKPPPQTAAYRAYAAFIPAAVPQVEVSAEEKADRRRRRQQRKAAKAANLRWLPQAMVSNPESVPEASVVIRRALSPTGTSVAVTRVGARGPAGAARDRRRMARSAARRSRGLGALDARIVGGVHEVEALAGACPVAQAQSARMRRHVARVKHRRQLGLELVADDDYY</sequence>
<gene>
    <name evidence="2" type="ORF">AMSG_02988</name>
</gene>